<evidence type="ECO:0000256" key="1">
    <source>
        <dbReference type="SAM" id="Coils"/>
    </source>
</evidence>
<dbReference type="InterPro" id="IPR027417">
    <property type="entry name" value="P-loop_NTPase"/>
</dbReference>
<feature type="region of interest" description="Disordered" evidence="2">
    <location>
        <begin position="771"/>
        <end position="790"/>
    </location>
</feature>
<comment type="caution">
    <text evidence="4">The sequence shown here is derived from an EMBL/GenBank/DDBJ whole genome shotgun (WGS) entry which is preliminary data.</text>
</comment>
<dbReference type="Proteomes" id="UP000664417">
    <property type="component" value="Unassembled WGS sequence"/>
</dbReference>
<keyword evidence="1" id="KW-0175">Coiled coil</keyword>
<feature type="coiled-coil region" evidence="1">
    <location>
        <begin position="904"/>
        <end position="952"/>
    </location>
</feature>
<dbReference type="GO" id="GO:0016887">
    <property type="term" value="F:ATP hydrolysis activity"/>
    <property type="evidence" value="ECO:0007669"/>
    <property type="project" value="InterPro"/>
</dbReference>
<proteinExistence type="predicted"/>
<feature type="compositionally biased region" description="Basic and acidic residues" evidence="2">
    <location>
        <begin position="233"/>
        <end position="250"/>
    </location>
</feature>
<dbReference type="GO" id="GO:0006302">
    <property type="term" value="P:double-strand break repair"/>
    <property type="evidence" value="ECO:0007669"/>
    <property type="project" value="InterPro"/>
</dbReference>
<feature type="coiled-coil region" evidence="1">
    <location>
        <begin position="1026"/>
        <end position="1074"/>
    </location>
</feature>
<dbReference type="Pfam" id="PF13476">
    <property type="entry name" value="AAA_23"/>
    <property type="match status" value="1"/>
</dbReference>
<dbReference type="AlphaFoldDB" id="A0A8J7QBQ8"/>
<dbReference type="EMBL" id="JAFREP010000025">
    <property type="protein sequence ID" value="MBO1321522.1"/>
    <property type="molecule type" value="Genomic_DNA"/>
</dbReference>
<name>A0A8J7QBQ8_9BACT</name>
<feature type="domain" description="Rad50/SbcC-type AAA" evidence="3">
    <location>
        <begin position="20"/>
        <end position="255"/>
    </location>
</feature>
<feature type="compositionally biased region" description="Polar residues" evidence="2">
    <location>
        <begin position="493"/>
        <end position="502"/>
    </location>
</feature>
<evidence type="ECO:0000313" key="5">
    <source>
        <dbReference type="Proteomes" id="UP000664417"/>
    </source>
</evidence>
<evidence type="ECO:0000259" key="3">
    <source>
        <dbReference type="Pfam" id="PF13476"/>
    </source>
</evidence>
<dbReference type="RefSeq" id="WP_207861496.1">
    <property type="nucleotide sequence ID" value="NZ_JAFREP010000025.1"/>
</dbReference>
<organism evidence="4 5">
    <name type="scientific">Acanthopleuribacter pedis</name>
    <dbReference type="NCBI Taxonomy" id="442870"/>
    <lineage>
        <taxon>Bacteria</taxon>
        <taxon>Pseudomonadati</taxon>
        <taxon>Acidobacteriota</taxon>
        <taxon>Holophagae</taxon>
        <taxon>Acanthopleuribacterales</taxon>
        <taxon>Acanthopleuribacteraceae</taxon>
        <taxon>Acanthopleuribacter</taxon>
    </lineage>
</organism>
<reference evidence="4" key="1">
    <citation type="submission" date="2021-03" db="EMBL/GenBank/DDBJ databases">
        <authorList>
            <person name="Wang G."/>
        </authorList>
    </citation>
    <scope>NUCLEOTIDE SEQUENCE</scope>
    <source>
        <strain evidence="4">KCTC 12899</strain>
    </source>
</reference>
<dbReference type="Pfam" id="PF13558">
    <property type="entry name" value="SbcC_Walker_B"/>
    <property type="match status" value="1"/>
</dbReference>
<dbReference type="Gene3D" id="3.40.50.300">
    <property type="entry name" value="P-loop containing nucleotide triphosphate hydrolases"/>
    <property type="match status" value="2"/>
</dbReference>
<feature type="region of interest" description="Disordered" evidence="2">
    <location>
        <begin position="486"/>
        <end position="508"/>
    </location>
</feature>
<dbReference type="SUPFAM" id="SSF52540">
    <property type="entry name" value="P-loop containing nucleoside triphosphate hydrolases"/>
    <property type="match status" value="1"/>
</dbReference>
<evidence type="ECO:0000313" key="4">
    <source>
        <dbReference type="EMBL" id="MBO1321522.1"/>
    </source>
</evidence>
<dbReference type="PANTHER" id="PTHR32114">
    <property type="entry name" value="ABC TRANSPORTER ABCH.3"/>
    <property type="match status" value="1"/>
</dbReference>
<feature type="coiled-coil region" evidence="1">
    <location>
        <begin position="535"/>
        <end position="597"/>
    </location>
</feature>
<sequence length="1255" mass="144054">MKILAIRGSNLTSLAGEFAVELQHPPLGQSGLFAITGPTGAGKSTLLDALCVSLYGRIPRLENTGAAVQIGNDAQNTLAHNDPRNLLRRGAAACHAETEYRGLDGKVYLARWEVERVSRGKNKGVLKPSETTLRDMAEDRLIGRTKTEVLQAVHETIGLTFDQFRRSVLLAQGDFAAFLKAGNKARADLLERMTGTEIYSRIGTLAYERAKREQQSLDILDTRLGEATILTEEQREEHETHLAETQEKRNLTTQQHQQTQQTYTWIKQHDRLQQNLEAATKSHQEQRQNLDDFQPQREKLQQATRVEALRPTRREYRELTQTSADLTKRLDDAVTALAELHDRLTAHTETCQSLQSLLETQQQVLKDKQPELEEARLRDLEIATHREKQQAHTKALEIAQQNVSALEKKQQTYLLERAQLEQEQQQLQQWLADHQDAQQLCNHWETWRLDLENLVENHRDKQELEQKQAQWQKEQHQFRQQIRTLESKRHTAQQELSQSEASYQDREQGFDPEARARMQHHIEQNLRVIHWLQQATKDQGNRQRLARRLQEKEEKYQHLITQGKQAATEAETAGAALQKNQIQLTEARETLDRLRLTHSQNLNQLRASLETGQPCPLCGATEHPYREQQPADHLLADQQNRVTTLEQQNRKAVQDEAAAKSRLAHLREQARGEQREAKKERQEAESEHEKWVQLWHTKPDDLPFHGSPETDETDLESALQETLADFERKQRRYRDDQGKLDTQAQEIEALRKQVEQHRRRFKTCDEERQTLAEQERTREQERIQQESRYQSLSQQIEASRTRLDPLMNWLPDWRTILEQDPPALLERCDARIATQKNKHDRERERTIALKNIDQALHPLAGELTAAQTRRDSIGKQHEEGAELLKQTLAHRATLLDGAAVTEVLERLESAVNETTQSLKQQQERVSQVQQEIASQEQRKNSLQEQIQTCRRKQEDNRARWQEQLAQAACSESEAETWLAIDREWCTATQNQLAGLEQACRDSEVLLRERREAVANHDAEQPEGELAQKTAAELADALALLEETKQQQEEAYYAVKNLLDQDQAAQTQRRELLEQRARQLQTVELWQAMRNLIGSKDGNKFRQYAQSLTLDALLGYANVHLEDLARRYRLARVPHVETLELQIIDGDMADEARSINSLSGGETFLVSLALALGLASMSAERSLVESLFIDEGFGALDPESLDLALSALDSLQAMGRQVGVISHIPTLIERIGTRINVIPQGAGRSFIRVEDAYTTA</sequence>
<keyword evidence="5" id="KW-1185">Reference proteome</keyword>
<feature type="compositionally biased region" description="Basic and acidic residues" evidence="2">
    <location>
        <begin position="666"/>
        <end position="703"/>
    </location>
</feature>
<dbReference type="InterPro" id="IPR038729">
    <property type="entry name" value="Rad50/SbcC_AAA"/>
</dbReference>
<gene>
    <name evidence="4" type="ORF">J3U88_23790</name>
</gene>
<feature type="region of interest" description="Disordered" evidence="2">
    <location>
        <begin position="233"/>
        <end position="253"/>
    </location>
</feature>
<feature type="region of interest" description="Disordered" evidence="2">
    <location>
        <begin position="666"/>
        <end position="721"/>
    </location>
</feature>
<accession>A0A8J7QBQ8</accession>
<feature type="compositionally biased region" description="Basic and acidic residues" evidence="2">
    <location>
        <begin position="771"/>
        <end position="785"/>
    </location>
</feature>
<dbReference type="PANTHER" id="PTHR32114:SF2">
    <property type="entry name" value="ABC TRANSPORTER ABCH.3"/>
    <property type="match status" value="1"/>
</dbReference>
<protein>
    <submittedName>
        <fullName evidence="4">AAA family ATPase</fullName>
    </submittedName>
</protein>
<evidence type="ECO:0000256" key="2">
    <source>
        <dbReference type="SAM" id="MobiDB-lite"/>
    </source>
</evidence>